<dbReference type="EMBL" id="CP152276">
    <property type="protein sequence ID" value="XAE42327.1"/>
    <property type="molecule type" value="Genomic_DNA"/>
</dbReference>
<keyword evidence="3" id="KW-1185">Reference proteome</keyword>
<evidence type="ECO:0000313" key="3">
    <source>
        <dbReference type="Proteomes" id="UP001449795"/>
    </source>
</evidence>
<gene>
    <name evidence="2" type="ORF">AAC691_19030</name>
</gene>
<dbReference type="InterPro" id="IPR005586">
    <property type="entry name" value="ABC_trans_aux"/>
</dbReference>
<dbReference type="Gene3D" id="3.40.50.10610">
    <property type="entry name" value="ABC-type transport auxiliary lipoprotein component"/>
    <property type="match status" value="1"/>
</dbReference>
<dbReference type="Proteomes" id="UP001449795">
    <property type="component" value="Chromosome"/>
</dbReference>
<evidence type="ECO:0000313" key="2">
    <source>
        <dbReference type="EMBL" id="XAE42327.1"/>
    </source>
</evidence>
<dbReference type="Pfam" id="PF03886">
    <property type="entry name" value="ABC_trans_aux"/>
    <property type="match status" value="1"/>
</dbReference>
<organism evidence="2 3">
    <name type="scientific">Nguyenibacter vanlangensis</name>
    <dbReference type="NCBI Taxonomy" id="1216886"/>
    <lineage>
        <taxon>Bacteria</taxon>
        <taxon>Pseudomonadati</taxon>
        <taxon>Pseudomonadota</taxon>
        <taxon>Alphaproteobacteria</taxon>
        <taxon>Acetobacterales</taxon>
        <taxon>Acetobacteraceae</taxon>
        <taxon>Nguyenibacter</taxon>
    </lineage>
</organism>
<accession>A0ABZ3D442</accession>
<dbReference type="InterPro" id="IPR006311">
    <property type="entry name" value="TAT_signal"/>
</dbReference>
<proteinExistence type="predicted"/>
<dbReference type="PROSITE" id="PS51318">
    <property type="entry name" value="TAT"/>
    <property type="match status" value="1"/>
</dbReference>
<sequence>MTLPGMSPGSLSGPFSGRSASRRGVLQAGLGLLAGAAPLAACSSDPAFYALAPWPGTAQGGAPAVIEIRTPTVALSLDRDRIVRSDEAYRVRLAGGAAWSESLPGMIAHVLATDLQQRLPGSAVFAQNDAVATVPQAVVELSVTRFAGDSRGFAVLAGSLGVHRPGAGGAAGALSLAGPISGSGTGAMVAALSALLGQVADQAAAQLRALPAA</sequence>
<name>A0ABZ3D442_9PROT</name>
<feature type="domain" description="ABC-type transport auxiliary lipoprotein component" evidence="1">
    <location>
        <begin position="49"/>
        <end position="204"/>
    </location>
</feature>
<reference evidence="2 3" key="1">
    <citation type="submission" date="2024-04" db="EMBL/GenBank/DDBJ databases">
        <title>Complete genome sequence of Nguyenibacter vanlangesis HBCM-1154, a strain capable of nitrogen fixation, IAA production, and phosphorus solubilization isolated from sugarcane soil.</title>
        <authorList>
            <person name="MY HANH P."/>
        </authorList>
    </citation>
    <scope>NUCLEOTIDE SEQUENCE [LARGE SCALE GENOMIC DNA]</scope>
    <source>
        <strain evidence="2 3">HBCM 1154</strain>
    </source>
</reference>
<evidence type="ECO:0000259" key="1">
    <source>
        <dbReference type="Pfam" id="PF03886"/>
    </source>
</evidence>
<protein>
    <submittedName>
        <fullName evidence="2">PqiC family protein</fullName>
    </submittedName>
</protein>
<dbReference type="RefSeq" id="WP_323990120.1">
    <property type="nucleotide sequence ID" value="NZ_CP152276.1"/>
</dbReference>
<dbReference type="SUPFAM" id="SSF159594">
    <property type="entry name" value="XCC0632-like"/>
    <property type="match status" value="1"/>
</dbReference>